<dbReference type="EMBL" id="KV441548">
    <property type="protein sequence ID" value="OAG12848.1"/>
    <property type="molecule type" value="Genomic_DNA"/>
</dbReference>
<evidence type="ECO:0000313" key="2">
    <source>
        <dbReference type="EMBL" id="OAG12848.1"/>
    </source>
</evidence>
<organism evidence="2 3">
    <name type="scientific">Paraphaeosphaeria sporulosa</name>
    <dbReference type="NCBI Taxonomy" id="1460663"/>
    <lineage>
        <taxon>Eukaryota</taxon>
        <taxon>Fungi</taxon>
        <taxon>Dikarya</taxon>
        <taxon>Ascomycota</taxon>
        <taxon>Pezizomycotina</taxon>
        <taxon>Dothideomycetes</taxon>
        <taxon>Pleosporomycetidae</taxon>
        <taxon>Pleosporales</taxon>
        <taxon>Massarineae</taxon>
        <taxon>Didymosphaeriaceae</taxon>
        <taxon>Paraphaeosphaeria</taxon>
    </lineage>
</organism>
<proteinExistence type="predicted"/>
<keyword evidence="3" id="KW-1185">Reference proteome</keyword>
<gene>
    <name evidence="2" type="ORF">CC84DRAFT_161759</name>
</gene>
<dbReference type="AlphaFoldDB" id="A0A177D0D3"/>
<dbReference type="RefSeq" id="XP_018043213.1">
    <property type="nucleotide sequence ID" value="XM_018185428.1"/>
</dbReference>
<dbReference type="OrthoDB" id="10517165at2759"/>
<dbReference type="Proteomes" id="UP000077069">
    <property type="component" value="Unassembled WGS sequence"/>
</dbReference>
<dbReference type="GeneID" id="28768914"/>
<evidence type="ECO:0000256" key="1">
    <source>
        <dbReference type="SAM" id="MobiDB-lite"/>
    </source>
</evidence>
<dbReference type="InParanoid" id="A0A177D0D3"/>
<sequence>MQSIAEHNGWERGAGQGDAELYGRVHLIDRLPVDVRRLKRRLRAHARCFTGEGSVHGQPRNRSLRFGERASWPKRSDVGVRGAGRRSPPATGHQRLCENWSPSPPAAAKHLQLVQDCDFACKLHKQTSLQLDKATIGCGAEFLHSFHYFPPASPALVYYLQLLRISSPSTQP</sequence>
<accession>A0A177D0D3</accession>
<protein>
    <submittedName>
        <fullName evidence="2">Uncharacterized protein</fullName>
    </submittedName>
</protein>
<reference evidence="2 3" key="1">
    <citation type="submission" date="2016-05" db="EMBL/GenBank/DDBJ databases">
        <title>Comparative analysis of secretome profiles of manganese(II)-oxidizing ascomycete fungi.</title>
        <authorList>
            <consortium name="DOE Joint Genome Institute"/>
            <person name="Zeiner C.A."/>
            <person name="Purvine S.O."/>
            <person name="Zink E.M."/>
            <person name="Wu S."/>
            <person name="Pasa-Tolic L."/>
            <person name="Chaput D.L."/>
            <person name="Haridas S."/>
            <person name="Grigoriev I.V."/>
            <person name="Santelli C.M."/>
            <person name="Hansel C.M."/>
        </authorList>
    </citation>
    <scope>NUCLEOTIDE SEQUENCE [LARGE SCALE GENOMIC DNA]</scope>
    <source>
        <strain evidence="2 3">AP3s5-JAC2a</strain>
    </source>
</reference>
<evidence type="ECO:0000313" key="3">
    <source>
        <dbReference type="Proteomes" id="UP000077069"/>
    </source>
</evidence>
<feature type="region of interest" description="Disordered" evidence="1">
    <location>
        <begin position="75"/>
        <end position="95"/>
    </location>
</feature>
<name>A0A177D0D3_9PLEO</name>